<evidence type="ECO:0000259" key="2">
    <source>
        <dbReference type="Pfam" id="PF05876"/>
    </source>
</evidence>
<keyword evidence="5" id="KW-1185">Reference proteome</keyword>
<dbReference type="InterPro" id="IPR027417">
    <property type="entry name" value="P-loop_NTPase"/>
</dbReference>
<dbReference type="EMBL" id="JAEMUH010000007">
    <property type="protein sequence ID" value="MBJ7550753.1"/>
    <property type="molecule type" value="Genomic_DNA"/>
</dbReference>
<dbReference type="PANTHER" id="PTHR34413">
    <property type="entry name" value="PROPHAGE TAIL FIBER ASSEMBLY PROTEIN HOMOLOG TFAE-RELATED-RELATED"/>
    <property type="match status" value="1"/>
</dbReference>
<dbReference type="PANTHER" id="PTHR34413:SF2">
    <property type="entry name" value="PROPHAGE TAIL FIBER ASSEMBLY PROTEIN HOMOLOG TFAE-RELATED"/>
    <property type="match status" value="1"/>
</dbReference>
<dbReference type="RefSeq" id="WP_199462366.1">
    <property type="nucleotide sequence ID" value="NZ_JAEMUH010000007.1"/>
</dbReference>
<gene>
    <name evidence="4" type="ORF">JHD44_08670</name>
</gene>
<dbReference type="Proteomes" id="UP000598488">
    <property type="component" value="Unassembled WGS sequence"/>
</dbReference>
<feature type="domain" description="Terminase large subunit GpA endonuclease" evidence="3">
    <location>
        <begin position="338"/>
        <end position="618"/>
    </location>
</feature>
<dbReference type="HAMAP" id="MF_04144">
    <property type="entry name" value="TERL_LAMBDA"/>
    <property type="match status" value="1"/>
</dbReference>
<reference evidence="4 5" key="1">
    <citation type="submission" date="2020-12" db="EMBL/GenBank/DDBJ databases">
        <title>Comparative genome analysis of fungal antagonists Marinomonas ostreistagni 398 and M. spartinae 468.</title>
        <authorList>
            <person name="Fields J.L."/>
            <person name="Mavrodi O.V."/>
            <person name="Biber P.D."/>
            <person name="Indest K.J."/>
            <person name="Mavrodi D.V."/>
        </authorList>
    </citation>
    <scope>NUCLEOTIDE SEQUENCE [LARGE SCALE GENOMIC DNA]</scope>
    <source>
        <strain evidence="4 5">USM7</strain>
    </source>
</reference>
<feature type="region of interest" description="Disordered" evidence="1">
    <location>
        <begin position="627"/>
        <end position="660"/>
    </location>
</feature>
<dbReference type="InterPro" id="IPR051220">
    <property type="entry name" value="TFA_Chaperone"/>
</dbReference>
<name>A0ABS0ZAQ8_9GAMM</name>
<accession>A0ABS0ZAQ8</accession>
<evidence type="ECO:0000313" key="4">
    <source>
        <dbReference type="EMBL" id="MBJ7550753.1"/>
    </source>
</evidence>
<organism evidence="4 5">
    <name type="scientific">Marinomonas ostreistagni</name>
    <dbReference type="NCBI Taxonomy" id="359209"/>
    <lineage>
        <taxon>Bacteria</taxon>
        <taxon>Pseudomonadati</taxon>
        <taxon>Pseudomonadota</taxon>
        <taxon>Gammaproteobacteria</taxon>
        <taxon>Oceanospirillales</taxon>
        <taxon>Oceanospirillaceae</taxon>
        <taxon>Marinomonas</taxon>
    </lineage>
</organism>
<sequence>MTQSLILSPQQRTKLSEAISRALSFLQVKEPLTAVEWADQHFYLSAESSYIKGKWKTRPYQVAILNAMGHPDIEEINWEKSARVGYTKLIVAAIGYFIEHKGRNIALWQPDDGARDSFSKKHIAPMIRDVKPVRSIFPWLDQKHSNNTIESKVFETQNQLYLRGGKAAKNFREISVDVAIYDELSKFDKDIEKEGTSLSLGDKRLEGSVFRKSIRGSTPAEHVSDEWPCLIHEAASKALYYMRRYVPCPHCKTHQVLMWAEGKKVGYGLSYDKEGSIEDQARSAHYVCQSCQERFYYKDYLAADEQGFWASEEGLKTYDGIIYFDEHGEVVEAPRSISFHCWSAYSHDSAWSRIISDWIRYKGTREGLKTFVNTTLGEVWIEDQGGLDPVVLHRRREYYPAEVPFDDCIITQAVDSQGDRLEIETVAWLEGEERYSISYDILPGDQSQPWIWEQLHKRLTRSFKTPNGSLIEPRIAMIDSGGHFTDQVYKFCKRYGPRRFVAIKGASTSGKPVITMPKKRNEHGVFLGIIGTDTAKETLYSRLIQTIESEVPHAPGMWHWPMTDEYPQQYFDQLTNEKRTLKYIKGRPTIVWDANKKRNEPWDLAVYNLAAIRHLQARNGIDLSLYKTKPDTEDAEPEETKQPEKPSRSLRDIAASMNRG</sequence>
<dbReference type="Gene3D" id="3.40.50.300">
    <property type="entry name" value="P-loop containing nucleotide triphosphate hydrolases"/>
    <property type="match status" value="1"/>
</dbReference>
<dbReference type="InterPro" id="IPR008866">
    <property type="entry name" value="Phage_lambda_GpA-like"/>
</dbReference>
<evidence type="ECO:0000256" key="1">
    <source>
        <dbReference type="SAM" id="MobiDB-lite"/>
    </source>
</evidence>
<comment type="caution">
    <text evidence="4">The sequence shown here is derived from an EMBL/GenBank/DDBJ whole genome shotgun (WGS) entry which is preliminary data.</text>
</comment>
<dbReference type="InterPro" id="IPR046454">
    <property type="entry name" value="GpA_endonuclease"/>
</dbReference>
<proteinExistence type="inferred from homology"/>
<evidence type="ECO:0000259" key="3">
    <source>
        <dbReference type="Pfam" id="PF20454"/>
    </source>
</evidence>
<feature type="compositionally biased region" description="Basic and acidic residues" evidence="1">
    <location>
        <begin position="628"/>
        <end position="651"/>
    </location>
</feature>
<dbReference type="InterPro" id="IPR046453">
    <property type="entry name" value="GpA_ATPase"/>
</dbReference>
<dbReference type="Pfam" id="PF20454">
    <property type="entry name" value="GpA_nuclease"/>
    <property type="match status" value="1"/>
</dbReference>
<dbReference type="Pfam" id="PF05876">
    <property type="entry name" value="GpA_ATPase"/>
    <property type="match status" value="1"/>
</dbReference>
<evidence type="ECO:0000313" key="5">
    <source>
        <dbReference type="Proteomes" id="UP000598488"/>
    </source>
</evidence>
<protein>
    <submittedName>
        <fullName evidence="4">Phage terminase large subunit family protein</fullName>
    </submittedName>
</protein>
<feature type="domain" description="Phage terminase large subunit GpA ATPase" evidence="2">
    <location>
        <begin position="50"/>
        <end position="309"/>
    </location>
</feature>